<comment type="cofactor">
    <cofactor evidence="17">
        <name>Mg(2+)</name>
        <dbReference type="ChEBI" id="CHEBI:18420"/>
    </cofactor>
    <cofactor evidence="17">
        <name>Ca(2+)</name>
        <dbReference type="ChEBI" id="CHEBI:29108"/>
    </cofactor>
    <cofactor evidence="17">
        <name>Mn(2+)</name>
        <dbReference type="ChEBI" id="CHEBI:29035"/>
    </cofactor>
    <cofactor evidence="17">
        <name>Co(2+)</name>
        <dbReference type="ChEBI" id="CHEBI:48828"/>
    </cofactor>
    <text evidence="17">Binds 1 Mg(2+) ion per subunit. Can also utilize other divalent metal cations, such as Ca(2+), Mn(2+) and Co(2+).</text>
</comment>
<dbReference type="EC" id="2.2.1.1" evidence="5 11"/>
<protein>
    <recommendedName>
        <fullName evidence="5 11">Transketolase</fullName>
        <ecNumber evidence="5 11">2.2.1.1</ecNumber>
    </recommendedName>
</protein>
<comment type="cofactor">
    <cofactor evidence="2">
        <name>Co(2+)</name>
        <dbReference type="ChEBI" id="CHEBI:48828"/>
    </cofactor>
</comment>
<feature type="binding site" evidence="14">
    <location>
        <position position="194"/>
    </location>
    <ligand>
        <name>thiamine diphosphate</name>
        <dbReference type="ChEBI" id="CHEBI:58937"/>
    </ligand>
</feature>
<evidence type="ECO:0000256" key="4">
    <source>
        <dbReference type="ARBA" id="ARBA00011738"/>
    </source>
</evidence>
<comment type="function">
    <text evidence="17">Catalyzes the transfer of a two-carbon ketol group from a ketose donor to an aldose acceptor, via a covalent intermediate with the cofactor thiamine pyrophosphate.</text>
</comment>
<evidence type="ECO:0000256" key="15">
    <source>
        <dbReference type="PIRSR" id="PIRSR605478-4"/>
    </source>
</evidence>
<evidence type="ECO:0000256" key="8">
    <source>
        <dbReference type="ARBA" id="ARBA00022842"/>
    </source>
</evidence>
<dbReference type="EMBL" id="JACNIG010000136">
    <property type="protein sequence ID" value="MBC8431337.1"/>
    <property type="molecule type" value="Genomic_DNA"/>
</dbReference>
<name>A0A8J6P198_9BACT</name>
<keyword evidence="8 15" id="KW-0460">Magnesium</keyword>
<comment type="cofactor">
    <cofactor evidence="15">
        <name>Mg(2+)</name>
        <dbReference type="ChEBI" id="CHEBI:18420"/>
    </cofactor>
    <text evidence="15">Binds 1 Mg(2+) ion per subunit. Can also utilize other divalent metal cations, such as Ca(2+), Mn(2+) and Co(2+).</text>
</comment>
<evidence type="ECO:0000256" key="17">
    <source>
        <dbReference type="RuleBase" id="RU004996"/>
    </source>
</evidence>
<feature type="binding site" evidence="13">
    <location>
        <position position="469"/>
    </location>
    <ligand>
        <name>substrate</name>
    </ligand>
</feature>
<keyword evidence="7 15" id="KW-0479">Metal-binding</keyword>
<comment type="catalytic activity">
    <reaction evidence="10 17">
        <text>D-sedoheptulose 7-phosphate + D-glyceraldehyde 3-phosphate = aldehydo-D-ribose 5-phosphate + D-xylulose 5-phosphate</text>
        <dbReference type="Rhea" id="RHEA:10508"/>
        <dbReference type="ChEBI" id="CHEBI:57483"/>
        <dbReference type="ChEBI" id="CHEBI:57737"/>
        <dbReference type="ChEBI" id="CHEBI:58273"/>
        <dbReference type="ChEBI" id="CHEBI:59776"/>
        <dbReference type="EC" id="2.2.1.1"/>
    </reaction>
</comment>
<dbReference type="GO" id="GO:0046872">
    <property type="term" value="F:metal ion binding"/>
    <property type="evidence" value="ECO:0007669"/>
    <property type="project" value="UniProtKB-KW"/>
</dbReference>
<dbReference type="NCBIfam" id="TIGR00232">
    <property type="entry name" value="tktlase_bact"/>
    <property type="match status" value="1"/>
</dbReference>
<comment type="similarity">
    <text evidence="3 17">Belongs to the transketolase family.</text>
</comment>
<dbReference type="InterPro" id="IPR029061">
    <property type="entry name" value="THDP-binding"/>
</dbReference>
<comment type="cofactor">
    <cofactor evidence="14">
        <name>thiamine diphosphate</name>
        <dbReference type="ChEBI" id="CHEBI:58937"/>
    </cofactor>
    <text evidence="14">Binds 1 thiamine pyrophosphate per subunit. During the reaction, the substrate forms a covalent intermediate with the cofactor.</text>
</comment>
<dbReference type="InterPro" id="IPR055152">
    <property type="entry name" value="Transketolase-like_C_2"/>
</dbReference>
<feature type="binding site" evidence="15">
    <location>
        <position position="194"/>
    </location>
    <ligand>
        <name>Mg(2+)</name>
        <dbReference type="ChEBI" id="CHEBI:18420"/>
    </ligand>
</feature>
<feature type="binding site" evidence="14">
    <location>
        <position position="75"/>
    </location>
    <ligand>
        <name>thiamine diphosphate</name>
        <dbReference type="ChEBI" id="CHEBI:58937"/>
    </ligand>
</feature>
<dbReference type="InterPro" id="IPR005475">
    <property type="entry name" value="Transketolase-like_Pyr-bd"/>
</dbReference>
<dbReference type="GO" id="GO:0005829">
    <property type="term" value="C:cytosol"/>
    <property type="evidence" value="ECO:0007669"/>
    <property type="project" value="TreeGrafter"/>
</dbReference>
<feature type="binding site" evidence="14">
    <location>
        <begin position="123"/>
        <end position="125"/>
    </location>
    <ligand>
        <name>thiamine diphosphate</name>
        <dbReference type="ChEBI" id="CHEBI:58937"/>
    </ligand>
</feature>
<evidence type="ECO:0000256" key="14">
    <source>
        <dbReference type="PIRSR" id="PIRSR605478-3"/>
    </source>
</evidence>
<feature type="domain" description="Transketolase-like pyrimidine-binding" evidence="18">
    <location>
        <begin position="362"/>
        <end position="533"/>
    </location>
</feature>
<feature type="site" description="Important for catalytic activity" evidence="16">
    <location>
        <position position="35"/>
    </location>
</feature>
<proteinExistence type="inferred from homology"/>
<keyword evidence="17" id="KW-0106">Calcium</keyword>
<feature type="binding site" evidence="13">
    <location>
        <position position="365"/>
    </location>
    <ligand>
        <name>substrate</name>
    </ligand>
</feature>
<dbReference type="PROSITE" id="PS00802">
    <property type="entry name" value="TRANSKETOLASE_2"/>
    <property type="match status" value="1"/>
</dbReference>
<feature type="binding site" evidence="13">
    <location>
        <position position="270"/>
    </location>
    <ligand>
        <name>substrate</name>
    </ligand>
</feature>
<feature type="binding site" evidence="14">
    <location>
        <position position="165"/>
    </location>
    <ligand>
        <name>thiamine diphosphate</name>
        <dbReference type="ChEBI" id="CHEBI:58937"/>
    </ligand>
</feature>
<dbReference type="InterPro" id="IPR009014">
    <property type="entry name" value="Transketo_C/PFOR_II"/>
</dbReference>
<dbReference type="SMART" id="SM00861">
    <property type="entry name" value="Transket_pyr"/>
    <property type="match status" value="1"/>
</dbReference>
<dbReference type="PROSITE" id="PS00801">
    <property type="entry name" value="TRANSKETOLASE_1"/>
    <property type="match status" value="1"/>
</dbReference>
<evidence type="ECO:0000256" key="6">
    <source>
        <dbReference type="ARBA" id="ARBA00022679"/>
    </source>
</evidence>
<feature type="binding site" evidence="14">
    <location>
        <position position="270"/>
    </location>
    <ligand>
        <name>thiamine diphosphate</name>
        <dbReference type="ChEBI" id="CHEBI:58937"/>
    </ligand>
</feature>
<evidence type="ECO:0000313" key="20">
    <source>
        <dbReference type="Proteomes" id="UP000605201"/>
    </source>
</evidence>
<evidence type="ECO:0000259" key="18">
    <source>
        <dbReference type="SMART" id="SM00861"/>
    </source>
</evidence>
<evidence type="ECO:0000256" key="13">
    <source>
        <dbReference type="PIRSR" id="PIRSR605478-2"/>
    </source>
</evidence>
<feature type="binding site" evidence="13">
    <location>
        <position position="392"/>
    </location>
    <ligand>
        <name>substrate</name>
    </ligand>
</feature>
<feature type="binding site" evidence="14">
    <location>
        <position position="445"/>
    </location>
    <ligand>
        <name>thiamine diphosphate</name>
        <dbReference type="ChEBI" id="CHEBI:58937"/>
    </ligand>
</feature>
<gene>
    <name evidence="19" type="primary">tkt</name>
    <name evidence="19" type="ORF">H8D96_05410</name>
</gene>
<dbReference type="FunFam" id="3.40.50.970:FF:000004">
    <property type="entry name" value="Transketolase"/>
    <property type="match status" value="1"/>
</dbReference>
<organism evidence="19 20">
    <name type="scientific">Candidatus Desulfatibia vada</name>
    <dbReference type="NCBI Taxonomy" id="2841696"/>
    <lineage>
        <taxon>Bacteria</taxon>
        <taxon>Pseudomonadati</taxon>
        <taxon>Thermodesulfobacteriota</taxon>
        <taxon>Desulfobacteria</taxon>
        <taxon>Desulfobacterales</taxon>
        <taxon>Desulfobacterales incertae sedis</taxon>
        <taxon>Candidatus Desulfatibia</taxon>
    </lineage>
</organism>
<dbReference type="Gene3D" id="3.40.50.920">
    <property type="match status" value="1"/>
</dbReference>
<dbReference type="Pfam" id="PF02779">
    <property type="entry name" value="Transket_pyr"/>
    <property type="match status" value="1"/>
</dbReference>
<evidence type="ECO:0000313" key="19">
    <source>
        <dbReference type="EMBL" id="MBC8431337.1"/>
    </source>
</evidence>
<dbReference type="InterPro" id="IPR049557">
    <property type="entry name" value="Transketolase_CS"/>
</dbReference>
<feature type="binding site" evidence="13">
    <location>
        <position position="528"/>
    </location>
    <ligand>
        <name>substrate</name>
    </ligand>
</feature>
<dbReference type="InterPro" id="IPR033247">
    <property type="entry name" value="Transketolase_fam"/>
</dbReference>
<dbReference type="GO" id="GO:0009052">
    <property type="term" value="P:pentose-phosphate shunt, non-oxidative branch"/>
    <property type="evidence" value="ECO:0007669"/>
    <property type="project" value="UniProtKB-ARBA"/>
</dbReference>
<comment type="cofactor">
    <cofactor evidence="1">
        <name>Ca(2+)</name>
        <dbReference type="ChEBI" id="CHEBI:29108"/>
    </cofactor>
</comment>
<dbReference type="SUPFAM" id="SSF52922">
    <property type="entry name" value="TK C-terminal domain-like"/>
    <property type="match status" value="1"/>
</dbReference>
<dbReference type="Pfam" id="PF22613">
    <property type="entry name" value="Transketolase_C_1"/>
    <property type="match status" value="1"/>
</dbReference>
<evidence type="ECO:0000256" key="1">
    <source>
        <dbReference type="ARBA" id="ARBA00001913"/>
    </source>
</evidence>
<evidence type="ECO:0000256" key="9">
    <source>
        <dbReference type="ARBA" id="ARBA00023052"/>
    </source>
</evidence>
<evidence type="ECO:0000256" key="12">
    <source>
        <dbReference type="PIRSR" id="PIRSR605478-1"/>
    </source>
</evidence>
<dbReference type="InterPro" id="IPR005474">
    <property type="entry name" value="Transketolase_N"/>
</dbReference>
<dbReference type="InterPro" id="IPR005478">
    <property type="entry name" value="Transketolase_bac-like"/>
</dbReference>
<feature type="binding site" evidence="13">
    <location>
        <position position="481"/>
    </location>
    <ligand>
        <name>substrate</name>
    </ligand>
</feature>
<feature type="site" description="Important for catalytic activity" evidence="16">
    <location>
        <position position="270"/>
    </location>
</feature>
<dbReference type="InterPro" id="IPR020826">
    <property type="entry name" value="Transketolase_BS"/>
</dbReference>
<dbReference type="Gene3D" id="3.40.50.970">
    <property type="match status" value="2"/>
</dbReference>
<feature type="active site" description="Proton donor" evidence="12">
    <location>
        <position position="419"/>
    </location>
</feature>
<feature type="binding site" evidence="15">
    <location>
        <position position="164"/>
    </location>
    <ligand>
        <name>Mg(2+)</name>
        <dbReference type="ChEBI" id="CHEBI:18420"/>
    </ligand>
</feature>
<dbReference type="GO" id="GO:0004802">
    <property type="term" value="F:transketolase activity"/>
    <property type="evidence" value="ECO:0007669"/>
    <property type="project" value="UniProtKB-UniRule"/>
</dbReference>
<evidence type="ECO:0000256" key="16">
    <source>
        <dbReference type="PIRSR" id="PIRSR605478-5"/>
    </source>
</evidence>
<dbReference type="PANTHER" id="PTHR43522">
    <property type="entry name" value="TRANSKETOLASE"/>
    <property type="match status" value="1"/>
</dbReference>
<dbReference type="Pfam" id="PF00456">
    <property type="entry name" value="Transketolase_N"/>
    <property type="match status" value="1"/>
</dbReference>
<dbReference type="PANTHER" id="PTHR43522:SF2">
    <property type="entry name" value="TRANSKETOLASE 1-RELATED"/>
    <property type="match status" value="1"/>
</dbReference>
<dbReference type="FunFam" id="3.40.50.970:FF:000003">
    <property type="entry name" value="Transketolase"/>
    <property type="match status" value="1"/>
</dbReference>
<evidence type="ECO:0000256" key="2">
    <source>
        <dbReference type="ARBA" id="ARBA00001941"/>
    </source>
</evidence>
<comment type="subunit">
    <text evidence="4 17">Homodimer.</text>
</comment>
<dbReference type="CDD" id="cd02012">
    <property type="entry name" value="TPP_TK"/>
    <property type="match status" value="1"/>
</dbReference>
<dbReference type="CDD" id="cd07033">
    <property type="entry name" value="TPP_PYR_DXS_TK_like"/>
    <property type="match status" value="1"/>
</dbReference>
<accession>A0A8J6P198</accession>
<comment type="caution">
    <text evidence="19">The sequence shown here is derived from an EMBL/GenBank/DDBJ whole genome shotgun (WGS) entry which is preliminary data.</text>
</comment>
<dbReference type="FunFam" id="3.40.50.920:FF:000003">
    <property type="entry name" value="Transketolase"/>
    <property type="match status" value="1"/>
</dbReference>
<dbReference type="AlphaFoldDB" id="A0A8J6P198"/>
<dbReference type="Proteomes" id="UP000605201">
    <property type="component" value="Unassembled WGS sequence"/>
</dbReference>
<feature type="binding site" evidence="13">
    <location>
        <position position="477"/>
    </location>
    <ligand>
        <name>substrate</name>
    </ligand>
</feature>
<reference evidence="19 20" key="1">
    <citation type="submission" date="2020-08" db="EMBL/GenBank/DDBJ databases">
        <title>Bridging the membrane lipid divide: bacteria of the FCB group superphylum have the potential to synthesize archaeal ether lipids.</title>
        <authorList>
            <person name="Villanueva L."/>
            <person name="Von Meijenfeldt F.A.B."/>
            <person name="Westbye A.B."/>
            <person name="Yadav S."/>
            <person name="Hopmans E.C."/>
            <person name="Dutilh B.E."/>
            <person name="Sinninghe Damste J.S."/>
        </authorList>
    </citation>
    <scope>NUCLEOTIDE SEQUENCE [LARGE SCALE GENOMIC DNA]</scope>
    <source>
        <strain evidence="19">NIOZ-UU17</strain>
    </source>
</reference>
<evidence type="ECO:0000256" key="5">
    <source>
        <dbReference type="ARBA" id="ARBA00013152"/>
    </source>
</evidence>
<sequence>MNEGVAESQAAIDQLCINTIRTLSMDAVQKANSGHPGAPMGLAPAGYMLWTRIMKHNPANPGWLDRDRFVLSAGHASMLIYSLLYLCGYDLTLDDIKNFRQWQSKTPGHPEFGHTPGVETTTGPLGQGFANAVGMAMAERHLAARFNRPGHEIVDHYTYIICGDGDMMEGVASEAASLAGHLGLGRLICIYDDNKISIEGRTDITFTEDVAMRFKAYNWHVQNVTDGNDTEAIFKALEAAKAEIDRPSLVVMRTNIAYGSPNKQDSADAHGAPLGEEEIRLTKKNLDWPDDVEFFVPQEVINSFRKCVETGKASEERWLEKFQAYTKEHPDLAKQWVDAVSGYLTTGWDAEIPDFSHEDGPIATRAASGKVLNAIAKNLPTLIGGSADLAPSNKTYLDFSHEFQKDAYDGRNIRFGVREHAMGAIMSGMFLHHGLRPYGGTFLVFFDYMKPAIRVACLMKLPVIYVFTHDSIAVGEDGPTHQPVEQLANLRSIPGITVIRPADATETAAAWRQALRTNSGPVALVLSRQKLPVLGQKESADELSNGAYVLADSDGKPDIILIATGSEVHIALEARQQLAQKGIGARVVSMPSWELFEKSSQEYRDRVLLPDVAARIAIEAGLPMGWERYTGSSGTIIGMTGFGASAPGNVVMEKSGFTPENIVQKALDLLSK</sequence>
<feature type="binding site" evidence="15">
    <location>
        <position position="196"/>
    </location>
    <ligand>
        <name>Mg(2+)</name>
        <dbReference type="ChEBI" id="CHEBI:18420"/>
    </ligand>
</feature>
<dbReference type="SUPFAM" id="SSF52518">
    <property type="entry name" value="Thiamin diphosphate-binding fold (THDP-binding)"/>
    <property type="match status" value="2"/>
</dbReference>
<keyword evidence="9 14" id="KW-0786">Thiamine pyrophosphate</keyword>
<evidence type="ECO:0000256" key="3">
    <source>
        <dbReference type="ARBA" id="ARBA00007131"/>
    </source>
</evidence>
<keyword evidence="6 17" id="KW-0808">Transferase</keyword>
<evidence type="ECO:0000256" key="7">
    <source>
        <dbReference type="ARBA" id="ARBA00022723"/>
    </source>
</evidence>
<evidence type="ECO:0000256" key="10">
    <source>
        <dbReference type="ARBA" id="ARBA00049473"/>
    </source>
</evidence>
<evidence type="ECO:0000256" key="11">
    <source>
        <dbReference type="NCBIfam" id="TIGR00232"/>
    </source>
</evidence>
<feature type="binding site" evidence="13">
    <location>
        <position position="35"/>
    </location>
    <ligand>
        <name>substrate</name>
    </ligand>
</feature>